<dbReference type="InterPro" id="IPR011009">
    <property type="entry name" value="Kinase-like_dom_sf"/>
</dbReference>
<keyword evidence="3" id="KW-1185">Reference proteome</keyword>
<reference evidence="2" key="1">
    <citation type="submission" date="2021-01" db="EMBL/GenBank/DDBJ databases">
        <authorList>
            <person name="Li R."/>
            <person name="Bekaert M."/>
        </authorList>
    </citation>
    <scope>NUCLEOTIDE SEQUENCE</scope>
    <source>
        <strain evidence="2">Farmed</strain>
    </source>
</reference>
<gene>
    <name evidence="2" type="ORF">SPHA_5168</name>
</gene>
<dbReference type="PANTHER" id="PTHR24345:SF93">
    <property type="entry name" value="SERINE_THREONINE-PROTEIN KINASE PLK1"/>
    <property type="match status" value="1"/>
</dbReference>
<dbReference type="GO" id="GO:0007052">
    <property type="term" value="P:mitotic spindle organization"/>
    <property type="evidence" value="ECO:0007669"/>
    <property type="project" value="TreeGrafter"/>
</dbReference>
<sequence>MPNLAKRLTYFQKPLPYIRGIEAEKTVHKDDTCVDVPENQNRRKSTGSTKIIDSLSTFGNLTPPGRSLNRSIDRIPPYSVDSPSRTNLNPDFDAKETLKKIYAAPVAFEGLWLANTIPPGRSGINKDLTGLSLVDVLRCLNLVSLTPHRRDSITESQLLLYDVTANKDKALITRNLGTYFQRVQRSNLTRELKIWSRLSHDSCLRLYGAFQIGLNVHFIVEVASLHTLEHYIGSLPPQSVKESDAQRLIWSAARGLTYLHRHCIVHRDFRPGTLVLCSDMRLKIAGFSKAVKLTAGYSLCLCGRPQFRPPEMFMKTEFDLFKVDVWALGVVGFYILTQTLPFPVTYPDVSTRLWPVAKKSWPHSQLSYSFFNCLLEPEPGLRPTALQTLFHKWIHRHINTKS</sequence>
<dbReference type="GO" id="GO:0005737">
    <property type="term" value="C:cytoplasm"/>
    <property type="evidence" value="ECO:0007669"/>
    <property type="project" value="TreeGrafter"/>
</dbReference>
<comment type="caution">
    <text evidence="2">The sequence shown here is derived from an EMBL/GenBank/DDBJ whole genome shotgun (WGS) entry which is preliminary data.</text>
</comment>
<proteinExistence type="predicted"/>
<dbReference type="GO" id="GO:0004674">
    <property type="term" value="F:protein serine/threonine kinase activity"/>
    <property type="evidence" value="ECO:0007669"/>
    <property type="project" value="UniProtKB-EC"/>
</dbReference>
<organism evidence="2 3">
    <name type="scientific">Acanthosepion pharaonis</name>
    <name type="common">Pharaoh cuttlefish</name>
    <name type="synonym">Sepia pharaonis</name>
    <dbReference type="NCBI Taxonomy" id="158019"/>
    <lineage>
        <taxon>Eukaryota</taxon>
        <taxon>Metazoa</taxon>
        <taxon>Spiralia</taxon>
        <taxon>Lophotrochozoa</taxon>
        <taxon>Mollusca</taxon>
        <taxon>Cephalopoda</taxon>
        <taxon>Coleoidea</taxon>
        <taxon>Decapodiformes</taxon>
        <taxon>Sepiida</taxon>
        <taxon>Sepiina</taxon>
        <taxon>Sepiidae</taxon>
        <taxon>Acanthosepion</taxon>
    </lineage>
</organism>
<dbReference type="OrthoDB" id="5979581at2759"/>
<dbReference type="SUPFAM" id="SSF56112">
    <property type="entry name" value="Protein kinase-like (PK-like)"/>
    <property type="match status" value="1"/>
</dbReference>
<dbReference type="GO" id="GO:0005634">
    <property type="term" value="C:nucleus"/>
    <property type="evidence" value="ECO:0007669"/>
    <property type="project" value="TreeGrafter"/>
</dbReference>
<evidence type="ECO:0000313" key="2">
    <source>
        <dbReference type="EMBL" id="CAE1157362.1"/>
    </source>
</evidence>
<dbReference type="Pfam" id="PF00069">
    <property type="entry name" value="Pkinase"/>
    <property type="match status" value="1"/>
</dbReference>
<keyword evidence="2" id="KW-0808">Transferase</keyword>
<dbReference type="Proteomes" id="UP000597762">
    <property type="component" value="Unassembled WGS sequence"/>
</dbReference>
<evidence type="ECO:0000313" key="3">
    <source>
        <dbReference type="Proteomes" id="UP000597762"/>
    </source>
</evidence>
<accession>A0A812ATH3</accession>
<protein>
    <submittedName>
        <fullName evidence="2">MARK</fullName>
        <ecNumber evidence="2">2.7.11.1</ecNumber>
    </submittedName>
</protein>
<dbReference type="EC" id="2.7.11.1" evidence="2"/>
<dbReference type="PANTHER" id="PTHR24345">
    <property type="entry name" value="SERINE/THREONINE-PROTEIN KINASE PLK"/>
    <property type="match status" value="1"/>
</dbReference>
<dbReference type="InterPro" id="IPR000719">
    <property type="entry name" value="Prot_kinase_dom"/>
</dbReference>
<dbReference type="AlphaFoldDB" id="A0A812ATH3"/>
<dbReference type="GO" id="GO:0005813">
    <property type="term" value="C:centrosome"/>
    <property type="evidence" value="ECO:0007669"/>
    <property type="project" value="TreeGrafter"/>
</dbReference>
<dbReference type="GO" id="GO:0000922">
    <property type="term" value="C:spindle pole"/>
    <property type="evidence" value="ECO:0007669"/>
    <property type="project" value="TreeGrafter"/>
</dbReference>
<dbReference type="EMBL" id="CAHIKZ030000172">
    <property type="protein sequence ID" value="CAE1157362.1"/>
    <property type="molecule type" value="Genomic_DNA"/>
</dbReference>
<dbReference type="PROSITE" id="PS50011">
    <property type="entry name" value="PROTEIN_KINASE_DOM"/>
    <property type="match status" value="1"/>
</dbReference>
<evidence type="ECO:0000259" key="1">
    <source>
        <dbReference type="PROSITE" id="PS50011"/>
    </source>
</evidence>
<name>A0A812ATH3_ACAPH</name>
<dbReference type="GO" id="GO:0000776">
    <property type="term" value="C:kinetochore"/>
    <property type="evidence" value="ECO:0007669"/>
    <property type="project" value="TreeGrafter"/>
</dbReference>
<feature type="domain" description="Protein kinase" evidence="1">
    <location>
        <begin position="111"/>
        <end position="394"/>
    </location>
</feature>
<dbReference type="GO" id="GO:0005524">
    <property type="term" value="F:ATP binding"/>
    <property type="evidence" value="ECO:0007669"/>
    <property type="project" value="InterPro"/>
</dbReference>
<dbReference type="Gene3D" id="1.10.510.10">
    <property type="entry name" value="Transferase(Phosphotransferase) domain 1"/>
    <property type="match status" value="1"/>
</dbReference>